<accession>A0AAE0G0Z1</accession>
<dbReference type="EMBL" id="LGRX02010990">
    <property type="protein sequence ID" value="KAK3269397.1"/>
    <property type="molecule type" value="Genomic_DNA"/>
</dbReference>
<keyword evidence="3" id="KW-1185">Reference proteome</keyword>
<name>A0AAE0G0Z1_9CHLO</name>
<protein>
    <submittedName>
        <fullName evidence="2">Uncharacterized protein</fullName>
    </submittedName>
</protein>
<feature type="region of interest" description="Disordered" evidence="1">
    <location>
        <begin position="228"/>
        <end position="260"/>
    </location>
</feature>
<feature type="compositionally biased region" description="Polar residues" evidence="1">
    <location>
        <begin position="230"/>
        <end position="254"/>
    </location>
</feature>
<feature type="region of interest" description="Disordered" evidence="1">
    <location>
        <begin position="314"/>
        <end position="403"/>
    </location>
</feature>
<feature type="non-terminal residue" evidence="2">
    <location>
        <position position="1"/>
    </location>
</feature>
<evidence type="ECO:0000313" key="2">
    <source>
        <dbReference type="EMBL" id="KAK3269397.1"/>
    </source>
</evidence>
<feature type="compositionally biased region" description="Basic and acidic residues" evidence="1">
    <location>
        <begin position="543"/>
        <end position="554"/>
    </location>
</feature>
<dbReference type="Proteomes" id="UP001190700">
    <property type="component" value="Unassembled WGS sequence"/>
</dbReference>
<feature type="region of interest" description="Disordered" evidence="1">
    <location>
        <begin position="451"/>
        <end position="470"/>
    </location>
</feature>
<evidence type="ECO:0000256" key="1">
    <source>
        <dbReference type="SAM" id="MobiDB-lite"/>
    </source>
</evidence>
<feature type="compositionally biased region" description="Polar residues" evidence="1">
    <location>
        <begin position="324"/>
        <end position="353"/>
    </location>
</feature>
<evidence type="ECO:0000313" key="3">
    <source>
        <dbReference type="Proteomes" id="UP001190700"/>
    </source>
</evidence>
<sequence>AEGCRGLGVACAAAPPPSVLAMGAPPPWQRSSGPAPGVWGWESADKTLEHYAAPHGPGTSWGPQFMTAGGPDPAEIIMKQQQQLETLQEQVRVLQQCLVQVSASVSPHASPTYPATRMTAAVSSVMTAGLPSIPGPFNPALNLQPPPSQDTGPPAPGSSQPPPYVSAPATGGMPHVLGQLRPPIAPVPHWAPLPGLAAAASAASGLQVLPFGTTPAGGAPEVAAPATLHRVSQQHAAQTPPETKTETPHASSVHSAVPHATSAGGYAAEEATLAAAAELAMPSRGALEGAVGLERAGAADLGHHQPSTTETGALAEEHHAPGSEPSSPRVSKSNGQAEASLLQTPVKTGNVQSGLEPRHEPSSLSGSDAKGPPSTPPPQTTPPKARSALRSIPPSPERADSAFQQACVRGTLAVEDLALKVEQRTVAMLNQAAQIAEGGVKDGLTMKQERTPEGKLTGAPRLSPEPRCSPARSLADALESAILITPPMSVSSSGGTAMYSADSATVGSDTISRHGKDPGGYVPRALRQLDGKHGWGAPGDAKPAGDLKPARMDESSLDVSLDIPRVVYTQMSDDDSDSDDEVTRICQKYLPGKLIRK</sequence>
<proteinExistence type="predicted"/>
<reference evidence="2 3" key="1">
    <citation type="journal article" date="2015" name="Genome Biol. Evol.">
        <title>Comparative Genomics of a Bacterivorous Green Alga Reveals Evolutionary Causalities and Consequences of Phago-Mixotrophic Mode of Nutrition.</title>
        <authorList>
            <person name="Burns J.A."/>
            <person name="Paasch A."/>
            <person name="Narechania A."/>
            <person name="Kim E."/>
        </authorList>
    </citation>
    <scope>NUCLEOTIDE SEQUENCE [LARGE SCALE GENOMIC DNA]</scope>
    <source>
        <strain evidence="2 3">PLY_AMNH</strain>
    </source>
</reference>
<gene>
    <name evidence="2" type="ORF">CYMTET_22153</name>
</gene>
<dbReference type="AlphaFoldDB" id="A0AAE0G0Z1"/>
<feature type="region of interest" description="Disordered" evidence="1">
    <location>
        <begin position="136"/>
        <end position="177"/>
    </location>
</feature>
<feature type="compositionally biased region" description="Pro residues" evidence="1">
    <location>
        <begin position="144"/>
        <end position="165"/>
    </location>
</feature>
<comment type="caution">
    <text evidence="2">The sequence shown here is derived from an EMBL/GenBank/DDBJ whole genome shotgun (WGS) entry which is preliminary data.</text>
</comment>
<feature type="region of interest" description="Disordered" evidence="1">
    <location>
        <begin position="530"/>
        <end position="559"/>
    </location>
</feature>
<organism evidence="2 3">
    <name type="scientific">Cymbomonas tetramitiformis</name>
    <dbReference type="NCBI Taxonomy" id="36881"/>
    <lineage>
        <taxon>Eukaryota</taxon>
        <taxon>Viridiplantae</taxon>
        <taxon>Chlorophyta</taxon>
        <taxon>Pyramimonadophyceae</taxon>
        <taxon>Pyramimonadales</taxon>
        <taxon>Pyramimonadaceae</taxon>
        <taxon>Cymbomonas</taxon>
    </lineage>
</organism>